<dbReference type="PANTHER" id="PTHR43267:SF1">
    <property type="entry name" value="TRNA THREONYLCARBAMOYLADENOSINE DEHYDRATASE"/>
    <property type="match status" value="1"/>
</dbReference>
<dbReference type="GO" id="GO:0061503">
    <property type="term" value="F:tRNA threonylcarbamoyladenosine dehydratase"/>
    <property type="evidence" value="ECO:0007669"/>
    <property type="project" value="TreeGrafter"/>
</dbReference>
<dbReference type="GO" id="GO:0061504">
    <property type="term" value="P:cyclic threonylcarbamoyladenosine biosynthetic process"/>
    <property type="evidence" value="ECO:0007669"/>
    <property type="project" value="TreeGrafter"/>
</dbReference>
<keyword evidence="2" id="KW-0548">Nucleotidyltransferase</keyword>
<dbReference type="EMBL" id="JAODNV010000005">
    <property type="protein sequence ID" value="MCT8989598.1"/>
    <property type="molecule type" value="Genomic_DNA"/>
</dbReference>
<evidence type="ECO:0000259" key="1">
    <source>
        <dbReference type="Pfam" id="PF00899"/>
    </source>
</evidence>
<organism evidence="2 3">
    <name type="scientific">Chelativorans petroleitrophicus</name>
    <dbReference type="NCBI Taxonomy" id="2975484"/>
    <lineage>
        <taxon>Bacteria</taxon>
        <taxon>Pseudomonadati</taxon>
        <taxon>Pseudomonadota</taxon>
        <taxon>Alphaproteobacteria</taxon>
        <taxon>Hyphomicrobiales</taxon>
        <taxon>Phyllobacteriaceae</taxon>
        <taxon>Chelativorans</taxon>
    </lineage>
</organism>
<evidence type="ECO:0000313" key="3">
    <source>
        <dbReference type="Proteomes" id="UP001149009"/>
    </source>
</evidence>
<dbReference type="InterPro" id="IPR000594">
    <property type="entry name" value="ThiF_NAD_FAD-bd"/>
</dbReference>
<dbReference type="GO" id="GO:0008641">
    <property type="term" value="F:ubiquitin-like modifier activating enzyme activity"/>
    <property type="evidence" value="ECO:0007669"/>
    <property type="project" value="InterPro"/>
</dbReference>
<name>A0A9X2X6M4_9HYPH</name>
<dbReference type="SUPFAM" id="SSF54495">
    <property type="entry name" value="UBC-like"/>
    <property type="match status" value="1"/>
</dbReference>
<dbReference type="PANTHER" id="PTHR43267">
    <property type="entry name" value="TRNA THREONYLCARBAMOYLADENOSINE DEHYDRATASE"/>
    <property type="match status" value="1"/>
</dbReference>
<dbReference type="GO" id="GO:0016779">
    <property type="term" value="F:nucleotidyltransferase activity"/>
    <property type="evidence" value="ECO:0007669"/>
    <property type="project" value="UniProtKB-KW"/>
</dbReference>
<dbReference type="AlphaFoldDB" id="A0A9X2X6M4"/>
<dbReference type="InterPro" id="IPR035985">
    <property type="entry name" value="Ubiquitin-activating_enz"/>
</dbReference>
<accession>A0A9X2X6M4</accession>
<reference evidence="2" key="1">
    <citation type="submission" date="2022-08" db="EMBL/GenBank/DDBJ databases">
        <title>Chelativorans sichuanense sp. nov., a paraffin oil-degrading bacterium isolated from a mixture of oil-based drill cuttings and paddy soil.</title>
        <authorList>
            <person name="Yu J."/>
            <person name="Liu H."/>
            <person name="Chen Q."/>
        </authorList>
    </citation>
    <scope>NUCLEOTIDE SEQUENCE</scope>
    <source>
        <strain evidence="2">SCAU 2101</strain>
    </source>
</reference>
<dbReference type="InterPro" id="IPR016135">
    <property type="entry name" value="UBQ-conjugating_enzyme/RWD"/>
</dbReference>
<proteinExistence type="predicted"/>
<dbReference type="Gene3D" id="3.40.50.720">
    <property type="entry name" value="NAD(P)-binding Rossmann-like Domain"/>
    <property type="match status" value="1"/>
</dbReference>
<dbReference type="SUPFAM" id="SSF69572">
    <property type="entry name" value="Activating enzymes of the ubiquitin-like proteins"/>
    <property type="match status" value="1"/>
</dbReference>
<dbReference type="InterPro" id="IPR045886">
    <property type="entry name" value="ThiF/MoeB/HesA"/>
</dbReference>
<protein>
    <submittedName>
        <fullName evidence="2">ThiF family adenylyltransferase</fullName>
    </submittedName>
</protein>
<comment type="caution">
    <text evidence="2">The sequence shown here is derived from an EMBL/GenBank/DDBJ whole genome shotgun (WGS) entry which is preliminary data.</text>
</comment>
<gene>
    <name evidence="2" type="ORF">NYR54_04705</name>
</gene>
<dbReference type="RefSeq" id="WP_261514414.1">
    <property type="nucleotide sequence ID" value="NZ_JAODNV010000005.1"/>
</dbReference>
<dbReference type="Pfam" id="PF00899">
    <property type="entry name" value="ThiF"/>
    <property type="match status" value="1"/>
</dbReference>
<feature type="domain" description="THIF-type NAD/FAD binding fold" evidence="1">
    <location>
        <begin position="303"/>
        <end position="438"/>
    </location>
</feature>
<sequence>MIWWVTQSGRAANERLWLADLERRAAWLANVRWRLDDELNLTADFEIIISDSEVFPLTIQYPSFFPDAPPLVIPRDRNRISGHQYGEGGELCLEWRPDNWEASVTGAMMVESAYRLIAGERGASTAEGDERPEVISAHETTFAQEIRTSSCRLILTPPAKAALAAIPELEVVPAQLSEKRYAETWTAYVTRVGAPDGQGWSEMPPINDGAKYEAVAIRLPAGTTIPYPLSLDAVAELFQRLGMPECLAILQKDDEASNWLIVDDHSCRLLMVFARDKDKRLAIPYCTVPISTDPAPRLPAANEALAGKRVGIVGCGSIGSKVAVSLCRSGITTFTLVDGDLLLPENLVRNELDWRAVGVHKVNAVRERILEVAPGASVTAFDIELGGQESAKMTSLVMSALSCCDLIVEATADPGAFNLCAAVARSREKPMVWAEVFGGGIGGIVARSRPGIEPPPQVARRQINDWCSSHGILTDFAVTERPYTALGPEQAPMIADDGDVSVVAASLARLAIDTIARPESSLFPQSAYAVGLSTGWIFAAPFDTWPIELAYEDGWGGGSAEFDEEGLKSLLADLFPRTVGDAGQSSV</sequence>
<evidence type="ECO:0000313" key="2">
    <source>
        <dbReference type="EMBL" id="MCT8989598.1"/>
    </source>
</evidence>
<dbReference type="Proteomes" id="UP001149009">
    <property type="component" value="Unassembled WGS sequence"/>
</dbReference>
<keyword evidence="2" id="KW-0808">Transferase</keyword>
<keyword evidence="3" id="KW-1185">Reference proteome</keyword>